<sequence>NEGIVKSGNAGGSERTDESYSAQGSAITVKKGSGGLGVLGLTDTVALSRHSDSEQVAAAYARASAAFSKMK</sequence>
<gene>
    <name evidence="2" type="ORF">TNCT_611721</name>
</gene>
<reference evidence="2" key="1">
    <citation type="submission" date="2020-07" db="EMBL/GenBank/DDBJ databases">
        <title>Multicomponent nature underlies the extraordinary mechanical properties of spider dragline silk.</title>
        <authorList>
            <person name="Kono N."/>
            <person name="Nakamura H."/>
            <person name="Mori M."/>
            <person name="Yoshida Y."/>
            <person name="Ohtoshi R."/>
            <person name="Malay A.D."/>
            <person name="Moran D.A.P."/>
            <person name="Tomita M."/>
            <person name="Numata K."/>
            <person name="Arakawa K."/>
        </authorList>
    </citation>
    <scope>NUCLEOTIDE SEQUENCE</scope>
</reference>
<organism evidence="2 3">
    <name type="scientific">Trichonephila clavata</name>
    <name type="common">Joro spider</name>
    <name type="synonym">Nephila clavata</name>
    <dbReference type="NCBI Taxonomy" id="2740835"/>
    <lineage>
        <taxon>Eukaryota</taxon>
        <taxon>Metazoa</taxon>
        <taxon>Ecdysozoa</taxon>
        <taxon>Arthropoda</taxon>
        <taxon>Chelicerata</taxon>
        <taxon>Arachnida</taxon>
        <taxon>Araneae</taxon>
        <taxon>Araneomorphae</taxon>
        <taxon>Entelegynae</taxon>
        <taxon>Araneoidea</taxon>
        <taxon>Nephilidae</taxon>
        <taxon>Trichonephila</taxon>
    </lineage>
</organism>
<dbReference type="Proteomes" id="UP000887116">
    <property type="component" value="Unassembled WGS sequence"/>
</dbReference>
<proteinExistence type="predicted"/>
<dbReference type="AlphaFoldDB" id="A0A8X6LR28"/>
<comment type="caution">
    <text evidence="2">The sequence shown here is derived from an EMBL/GenBank/DDBJ whole genome shotgun (WGS) entry which is preliminary data.</text>
</comment>
<evidence type="ECO:0000313" key="3">
    <source>
        <dbReference type="Proteomes" id="UP000887116"/>
    </source>
</evidence>
<accession>A0A8X6LR28</accession>
<feature type="non-terminal residue" evidence="2">
    <location>
        <position position="1"/>
    </location>
</feature>
<name>A0A8X6LR28_TRICU</name>
<protein>
    <submittedName>
        <fullName evidence="2">Uncharacterized protein</fullName>
    </submittedName>
</protein>
<evidence type="ECO:0000256" key="1">
    <source>
        <dbReference type="SAM" id="MobiDB-lite"/>
    </source>
</evidence>
<dbReference type="EMBL" id="BMAO01027689">
    <property type="protein sequence ID" value="GFR18910.1"/>
    <property type="molecule type" value="Genomic_DNA"/>
</dbReference>
<keyword evidence="3" id="KW-1185">Reference proteome</keyword>
<feature type="region of interest" description="Disordered" evidence="1">
    <location>
        <begin position="1"/>
        <end position="22"/>
    </location>
</feature>
<evidence type="ECO:0000313" key="2">
    <source>
        <dbReference type="EMBL" id="GFR18910.1"/>
    </source>
</evidence>